<evidence type="ECO:0000313" key="4">
    <source>
        <dbReference type="WBParaSite" id="nRc.2.0.1.t17652-RA"/>
    </source>
</evidence>
<evidence type="ECO:0000256" key="2">
    <source>
        <dbReference type="SAM" id="MobiDB-lite"/>
    </source>
</evidence>
<sequence length="415" mass="46842">MSNRFTPFPPTATAAQNLTQSQVPPPTTANAVESSYVEVIMRQSSQITELQKANHTLNETIERQAAIIAQLTDDKQKLEAKVGESERKFSMVQEAFGNSVNQSFQYQRVMTEMVKECDALRKHIEELEKKLAAKEEADKKIPNAISSAMAAKFPQSSNGFAAGKSTTTVTESVPTLGKMPDELQSLAQKLYGRSCYVPEEKPNFSFKCPPKGTRPSLLSDYEIKNTASQLKPGKSLNIQSTVDQQNLGKNDHERSPLSGAETDLSRPFLLSVPQRPIKSLLTDNVLMYPFITQGYSKRILNMEHIRIMKLFETQSDHTLVNDAYNKFVKAFSNVLNAEGNIELSEQMITLIAENAKKWRTLTQDAYRIQYLVFELTRLIVATLRNFTVFDQYELDISKKLAQGHMLKIQTRMRTL</sequence>
<dbReference type="WBParaSite" id="nRc.2.0.1.t17652-RA">
    <property type="protein sequence ID" value="nRc.2.0.1.t17652-RA"/>
    <property type="gene ID" value="nRc.2.0.1.g17652"/>
</dbReference>
<organism evidence="3 4">
    <name type="scientific">Romanomermis culicivorax</name>
    <name type="common">Nematode worm</name>
    <dbReference type="NCBI Taxonomy" id="13658"/>
    <lineage>
        <taxon>Eukaryota</taxon>
        <taxon>Metazoa</taxon>
        <taxon>Ecdysozoa</taxon>
        <taxon>Nematoda</taxon>
        <taxon>Enoplea</taxon>
        <taxon>Dorylaimia</taxon>
        <taxon>Mermithida</taxon>
        <taxon>Mermithoidea</taxon>
        <taxon>Mermithidae</taxon>
        <taxon>Romanomermis</taxon>
    </lineage>
</organism>
<proteinExistence type="predicted"/>
<accession>A0A915IV07</accession>
<feature type="coiled-coil region" evidence="1">
    <location>
        <begin position="61"/>
        <end position="140"/>
    </location>
</feature>
<dbReference type="Proteomes" id="UP000887565">
    <property type="component" value="Unplaced"/>
</dbReference>
<name>A0A915IV07_ROMCU</name>
<keyword evidence="3" id="KW-1185">Reference proteome</keyword>
<reference evidence="4" key="1">
    <citation type="submission" date="2022-11" db="UniProtKB">
        <authorList>
            <consortium name="WormBaseParasite"/>
        </authorList>
    </citation>
    <scope>IDENTIFICATION</scope>
</reference>
<dbReference type="AlphaFoldDB" id="A0A915IV07"/>
<evidence type="ECO:0000256" key="1">
    <source>
        <dbReference type="SAM" id="Coils"/>
    </source>
</evidence>
<keyword evidence="1" id="KW-0175">Coiled coil</keyword>
<evidence type="ECO:0000313" key="3">
    <source>
        <dbReference type="Proteomes" id="UP000887565"/>
    </source>
</evidence>
<protein>
    <submittedName>
        <fullName evidence="4">Uncharacterized protein</fullName>
    </submittedName>
</protein>
<feature type="region of interest" description="Disordered" evidence="2">
    <location>
        <begin position="1"/>
        <end position="28"/>
    </location>
</feature>
<feature type="compositionally biased region" description="Polar residues" evidence="2">
    <location>
        <begin position="13"/>
        <end position="28"/>
    </location>
</feature>